<evidence type="ECO:0000313" key="3">
    <source>
        <dbReference type="Proteomes" id="UP000295043"/>
    </source>
</evidence>
<name>A0A4R2C7T8_9HYPH</name>
<accession>A0A4R2C7T8</accession>
<evidence type="ECO:0000256" key="1">
    <source>
        <dbReference type="SAM" id="Phobius"/>
    </source>
</evidence>
<protein>
    <submittedName>
        <fullName evidence="2">Uncharacterized protein</fullName>
    </submittedName>
</protein>
<dbReference type="EMBL" id="SLVU01000001">
    <property type="protein sequence ID" value="TCN36421.1"/>
    <property type="molecule type" value="Genomic_DNA"/>
</dbReference>
<proteinExistence type="predicted"/>
<dbReference type="Proteomes" id="UP000295043">
    <property type="component" value="Unassembled WGS sequence"/>
</dbReference>
<keyword evidence="1" id="KW-0472">Membrane</keyword>
<reference evidence="2 3" key="1">
    <citation type="submission" date="2019-03" db="EMBL/GenBank/DDBJ databases">
        <title>Genomic Encyclopedia of Type Strains, Phase IV (KMG-V): Genome sequencing to study the core and pangenomes of soil and plant-associated prokaryotes.</title>
        <authorList>
            <person name="Whitman W."/>
        </authorList>
    </citation>
    <scope>NUCLEOTIDE SEQUENCE [LARGE SCALE GENOMIC DNA]</scope>
    <source>
        <strain evidence="2 3">23C40</strain>
    </source>
</reference>
<dbReference type="AlphaFoldDB" id="A0A4R2C7T8"/>
<evidence type="ECO:0000313" key="2">
    <source>
        <dbReference type="EMBL" id="TCN36421.1"/>
    </source>
</evidence>
<gene>
    <name evidence="2" type="ORF">EV184_101413</name>
</gene>
<sequence>MIVLGISAASIAILAMTAISIVINLEHRRAANRNIF</sequence>
<keyword evidence="1" id="KW-0812">Transmembrane</keyword>
<feature type="transmembrane region" description="Helical" evidence="1">
    <location>
        <begin position="6"/>
        <end position="25"/>
    </location>
</feature>
<keyword evidence="1" id="KW-1133">Transmembrane helix</keyword>
<comment type="caution">
    <text evidence="2">The sequence shown here is derived from an EMBL/GenBank/DDBJ whole genome shotgun (WGS) entry which is preliminary data.</text>
</comment>
<organism evidence="2 3">
    <name type="scientific">Sinorhizobium americanum</name>
    <dbReference type="NCBI Taxonomy" id="194963"/>
    <lineage>
        <taxon>Bacteria</taxon>
        <taxon>Pseudomonadati</taxon>
        <taxon>Pseudomonadota</taxon>
        <taxon>Alphaproteobacteria</taxon>
        <taxon>Hyphomicrobiales</taxon>
        <taxon>Rhizobiaceae</taxon>
        <taxon>Sinorhizobium/Ensifer group</taxon>
        <taxon>Sinorhizobium</taxon>
    </lineage>
</organism>